<accession>A0ABN9PK43</accession>
<name>A0ABN9PK43_9DINO</name>
<evidence type="ECO:0000313" key="1">
    <source>
        <dbReference type="EMBL" id="CAK0791990.1"/>
    </source>
</evidence>
<keyword evidence="2" id="KW-1185">Reference proteome</keyword>
<proteinExistence type="predicted"/>
<evidence type="ECO:0000313" key="2">
    <source>
        <dbReference type="Proteomes" id="UP001189429"/>
    </source>
</evidence>
<sequence>MAEQPGAQLALLASSGNGRRALLSAEAAPPFDIWMNACDDIHERFGRDTPEEQLFELCNKFWSLPDMTLPFFGAGKPLVSRRPQNDRGDYGSRVGLMKSIQSLGLLRNIRSPLFLVEKSAGQEYLSWHWATTIEALCMACETTPENRLEYGNKGNDHITKKTIMECHREATRIEKAWERRKKDMQWTIASLTYAVHEEKMHEFACSVLPGRFDRPRHFEVCLHVAKESQKVVIEGGPGKGFTCWQALKKAVNAHCDLSRPAACSFASIFVDVYRVFRKLRAERAEYFADVCLLMLPVATPLRKRVLLPGGLGAVAVAKVAEASIDALLLEMDDSKESSPRCGGSRICAGC</sequence>
<protein>
    <submittedName>
        <fullName evidence="1">Uncharacterized protein</fullName>
    </submittedName>
</protein>
<dbReference type="Proteomes" id="UP001189429">
    <property type="component" value="Unassembled WGS sequence"/>
</dbReference>
<reference evidence="1" key="1">
    <citation type="submission" date="2023-10" db="EMBL/GenBank/DDBJ databases">
        <authorList>
            <person name="Chen Y."/>
            <person name="Shah S."/>
            <person name="Dougan E. K."/>
            <person name="Thang M."/>
            <person name="Chan C."/>
        </authorList>
    </citation>
    <scope>NUCLEOTIDE SEQUENCE [LARGE SCALE GENOMIC DNA]</scope>
</reference>
<comment type="caution">
    <text evidence="1">The sequence shown here is derived from an EMBL/GenBank/DDBJ whole genome shotgun (WGS) entry which is preliminary data.</text>
</comment>
<dbReference type="EMBL" id="CAUYUJ010000689">
    <property type="protein sequence ID" value="CAK0791990.1"/>
    <property type="molecule type" value="Genomic_DNA"/>
</dbReference>
<gene>
    <name evidence="1" type="ORF">PCOR1329_LOCUS2728</name>
</gene>
<organism evidence="1 2">
    <name type="scientific">Prorocentrum cordatum</name>
    <dbReference type="NCBI Taxonomy" id="2364126"/>
    <lineage>
        <taxon>Eukaryota</taxon>
        <taxon>Sar</taxon>
        <taxon>Alveolata</taxon>
        <taxon>Dinophyceae</taxon>
        <taxon>Prorocentrales</taxon>
        <taxon>Prorocentraceae</taxon>
        <taxon>Prorocentrum</taxon>
    </lineage>
</organism>